<evidence type="ECO:0000256" key="1">
    <source>
        <dbReference type="SAM" id="MobiDB-lite"/>
    </source>
</evidence>
<proteinExistence type="predicted"/>
<feature type="compositionally biased region" description="Pro residues" evidence="1">
    <location>
        <begin position="147"/>
        <end position="156"/>
    </location>
</feature>
<evidence type="ECO:0000313" key="2">
    <source>
        <dbReference type="Ensembl" id="ENSCPVP00000021451.1"/>
    </source>
</evidence>
<dbReference type="InterPro" id="IPR009053">
    <property type="entry name" value="Prefoldin"/>
</dbReference>
<dbReference type="AlphaFoldDB" id="A0A8C3NL38"/>
<feature type="compositionally biased region" description="Pro residues" evidence="1">
    <location>
        <begin position="165"/>
        <end position="174"/>
    </location>
</feature>
<feature type="compositionally biased region" description="Basic and acidic residues" evidence="1">
    <location>
        <begin position="113"/>
        <end position="123"/>
    </location>
</feature>
<reference evidence="2" key="1">
    <citation type="submission" date="2025-08" db="UniProtKB">
        <authorList>
            <consortium name="Ensembl"/>
        </authorList>
    </citation>
    <scope>IDENTIFICATION</scope>
</reference>
<name>A0A8C3NL38_GEOPR</name>
<dbReference type="Ensembl" id="ENSCPVT00000022406.2">
    <property type="protein sequence ID" value="ENSCPVP00000021451.1"/>
    <property type="gene ID" value="ENSCPVG00000015477.2"/>
</dbReference>
<sequence length="208" mass="21346">MAQAVSVGELGLPQLELLKGQLEQEVEFLSSSLAQLKVVQTKFVEAKECLNVLHKGNEDVRARQAAGHTDGAGGRGHRLLRGEVGRRRPGVFQAQNRIPDAADGENPTGPAGEARHETGRAGDDDAEAAAADGGSGGPGGGQGVAPSPKPCSPSPKPCTGDLVLQPPPQNPDPPSFCTSPWNKAETAPRGSGVFPGGGGPRFGGRDPR</sequence>
<evidence type="ECO:0000313" key="3">
    <source>
        <dbReference type="Proteomes" id="UP000694382"/>
    </source>
</evidence>
<keyword evidence="3" id="KW-1185">Reference proteome</keyword>
<accession>A0A8C3NL38</accession>
<dbReference type="Proteomes" id="UP000694382">
    <property type="component" value="Unassembled WGS sequence"/>
</dbReference>
<feature type="compositionally biased region" description="Gly residues" evidence="1">
    <location>
        <begin position="193"/>
        <end position="202"/>
    </location>
</feature>
<organism evidence="2 3">
    <name type="scientific">Geospiza parvula</name>
    <name type="common">Small tree-finch</name>
    <name type="synonym">Camarhynchus parvulus</name>
    <dbReference type="NCBI Taxonomy" id="87175"/>
    <lineage>
        <taxon>Eukaryota</taxon>
        <taxon>Metazoa</taxon>
        <taxon>Chordata</taxon>
        <taxon>Craniata</taxon>
        <taxon>Vertebrata</taxon>
        <taxon>Euteleostomi</taxon>
        <taxon>Archelosauria</taxon>
        <taxon>Archosauria</taxon>
        <taxon>Dinosauria</taxon>
        <taxon>Saurischia</taxon>
        <taxon>Theropoda</taxon>
        <taxon>Coelurosauria</taxon>
        <taxon>Aves</taxon>
        <taxon>Neognathae</taxon>
        <taxon>Neoaves</taxon>
        <taxon>Telluraves</taxon>
        <taxon>Australaves</taxon>
        <taxon>Passeriformes</taxon>
        <taxon>Thraupidae</taxon>
        <taxon>Camarhynchus</taxon>
    </lineage>
</organism>
<protein>
    <submittedName>
        <fullName evidence="2">Uncharacterized protein</fullName>
    </submittedName>
</protein>
<feature type="region of interest" description="Disordered" evidence="1">
    <location>
        <begin position="62"/>
        <end position="208"/>
    </location>
</feature>
<feature type="compositionally biased region" description="Gly residues" evidence="1">
    <location>
        <begin position="133"/>
        <end position="143"/>
    </location>
</feature>
<reference evidence="2" key="2">
    <citation type="submission" date="2025-09" db="UniProtKB">
        <authorList>
            <consortium name="Ensembl"/>
        </authorList>
    </citation>
    <scope>IDENTIFICATION</scope>
</reference>
<dbReference type="Gene3D" id="1.10.287.370">
    <property type="match status" value="1"/>
</dbReference>